<evidence type="ECO:0000256" key="1">
    <source>
        <dbReference type="ARBA" id="ARBA00004613"/>
    </source>
</evidence>
<name>A0ABW3FE71_9HYPH</name>
<proteinExistence type="predicted"/>
<dbReference type="Gene3D" id="2.150.10.10">
    <property type="entry name" value="Serralysin-like metalloprotease, C-terminal"/>
    <property type="match status" value="3"/>
</dbReference>
<protein>
    <recommendedName>
        <fullName evidence="6">Hemolysin-type calcium-binding repeat-containing protein</fullName>
    </recommendedName>
</protein>
<evidence type="ECO:0000256" key="2">
    <source>
        <dbReference type="ARBA" id="ARBA00022525"/>
    </source>
</evidence>
<evidence type="ECO:0008006" key="6">
    <source>
        <dbReference type="Google" id="ProtNLM"/>
    </source>
</evidence>
<dbReference type="PANTHER" id="PTHR38340">
    <property type="entry name" value="S-LAYER PROTEIN"/>
    <property type="match status" value="1"/>
</dbReference>
<dbReference type="InterPro" id="IPR050557">
    <property type="entry name" value="RTX_toxin/Mannuronan_C5-epim"/>
</dbReference>
<dbReference type="InterPro" id="IPR001343">
    <property type="entry name" value="Hemolysn_Ca-bd"/>
</dbReference>
<keyword evidence="5" id="KW-1185">Reference proteome</keyword>
<organism evidence="4 5">
    <name type="scientific">Pseudahrensia aquimaris</name>
    <dbReference type="NCBI Taxonomy" id="744461"/>
    <lineage>
        <taxon>Bacteria</taxon>
        <taxon>Pseudomonadati</taxon>
        <taxon>Pseudomonadota</taxon>
        <taxon>Alphaproteobacteria</taxon>
        <taxon>Hyphomicrobiales</taxon>
        <taxon>Ahrensiaceae</taxon>
        <taxon>Pseudahrensia</taxon>
    </lineage>
</organism>
<keyword evidence="2" id="KW-0964">Secreted</keyword>
<comment type="subcellular location">
    <subcellularLocation>
        <location evidence="1">Secreted</location>
    </subcellularLocation>
</comment>
<dbReference type="Pfam" id="PF00353">
    <property type="entry name" value="HemolysinCabind"/>
    <property type="match status" value="4"/>
</dbReference>
<dbReference type="InterPro" id="IPR018511">
    <property type="entry name" value="Hemolysin-typ_Ca-bd_CS"/>
</dbReference>
<dbReference type="Gene3D" id="3.40.33.10">
    <property type="entry name" value="CAP"/>
    <property type="match status" value="1"/>
</dbReference>
<dbReference type="RefSeq" id="WP_377211399.1">
    <property type="nucleotide sequence ID" value="NZ_JBHTJV010000003.1"/>
</dbReference>
<dbReference type="PROSITE" id="PS00330">
    <property type="entry name" value="HEMOLYSIN_CALCIUM"/>
    <property type="match status" value="3"/>
</dbReference>
<dbReference type="EMBL" id="JBHTJV010000003">
    <property type="protein sequence ID" value="MFD0915540.1"/>
    <property type="molecule type" value="Genomic_DNA"/>
</dbReference>
<comment type="caution">
    <text evidence="4">The sequence shown here is derived from an EMBL/GenBank/DDBJ whole genome shotgun (WGS) entry which is preliminary data.</text>
</comment>
<dbReference type="PRINTS" id="PR00313">
    <property type="entry name" value="CABNDNGRPT"/>
</dbReference>
<dbReference type="PANTHER" id="PTHR38340:SF1">
    <property type="entry name" value="S-LAYER PROTEIN"/>
    <property type="match status" value="1"/>
</dbReference>
<sequence length="514" mass="54818">MPINYYTDTSEDTIDAEELKLFNYINAYRVANGQTELALSNALTITASRHTLDTVYNMGVYSGHSWSDAPYVSGDSSTYANMWDAPERIGTGYTGNGYEISTGYSGTSVATATMTAENALANWQGSAPHNDVMLSQGIWASFPFTSIGVAIHKGIAHVWFGQEVDASGGPIIEGVTPTNGSDVLEGDNTANVIDLLDGDDTYRGYNGNDEIFGGAGRDTLFGHNGNDKLNGGTDADTMAGGNGNDSYWVDHTSDKVVEKAGQGYDVIYTDLSSYTLPSNTERLIFTDNGNHTARGNSGDNRFSGNAGKDKFIIDDGGADTFSGGSGQDTFDARSSDTGIRVYLNNQDANAGATAGDFFASIETFIGSSSAADIMRAGDGRARFSGSDGNDRLYGGNNTDYLRGDGGDDDLRGGNGRDTIHGGTGDDDLRGGNDRDQFRFVDSDFGQDVIFDYQEGLDYLRFYSAVADSFSDFTISNNNSATVRVTLKSDTSNHIDINSHDGSALTIDAGDFLFY</sequence>
<dbReference type="InterPro" id="IPR011049">
    <property type="entry name" value="Serralysin-like_metalloprot_C"/>
</dbReference>
<gene>
    <name evidence="4" type="ORF">ACFQ14_03875</name>
</gene>
<accession>A0ABW3FE71</accession>
<dbReference type="InterPro" id="IPR035940">
    <property type="entry name" value="CAP_sf"/>
</dbReference>
<feature type="region of interest" description="Disordered" evidence="3">
    <location>
        <begin position="403"/>
        <end position="432"/>
    </location>
</feature>
<dbReference type="Proteomes" id="UP001597101">
    <property type="component" value="Unassembled WGS sequence"/>
</dbReference>
<evidence type="ECO:0000256" key="3">
    <source>
        <dbReference type="SAM" id="MobiDB-lite"/>
    </source>
</evidence>
<evidence type="ECO:0000313" key="4">
    <source>
        <dbReference type="EMBL" id="MFD0915540.1"/>
    </source>
</evidence>
<dbReference type="SUPFAM" id="SSF51120">
    <property type="entry name" value="beta-Roll"/>
    <property type="match status" value="2"/>
</dbReference>
<evidence type="ECO:0000313" key="5">
    <source>
        <dbReference type="Proteomes" id="UP001597101"/>
    </source>
</evidence>
<reference evidence="5" key="1">
    <citation type="journal article" date="2019" name="Int. J. Syst. Evol. Microbiol.">
        <title>The Global Catalogue of Microorganisms (GCM) 10K type strain sequencing project: providing services to taxonomists for standard genome sequencing and annotation.</title>
        <authorList>
            <consortium name="The Broad Institute Genomics Platform"/>
            <consortium name="The Broad Institute Genome Sequencing Center for Infectious Disease"/>
            <person name="Wu L."/>
            <person name="Ma J."/>
        </authorList>
    </citation>
    <scope>NUCLEOTIDE SEQUENCE [LARGE SCALE GENOMIC DNA]</scope>
    <source>
        <strain evidence="5">CCUG 60023</strain>
    </source>
</reference>